<keyword evidence="2" id="KW-1185">Reference proteome</keyword>
<proteinExistence type="predicted"/>
<evidence type="ECO:0000313" key="1">
    <source>
        <dbReference type="EMBL" id="TGZ44667.1"/>
    </source>
</evidence>
<dbReference type="EMBL" id="SJOL01012516">
    <property type="protein sequence ID" value="TGZ44667.1"/>
    <property type="molecule type" value="Genomic_DNA"/>
</dbReference>
<protein>
    <submittedName>
        <fullName evidence="1">Uncharacterized protein</fullName>
    </submittedName>
</protein>
<gene>
    <name evidence="1" type="ORF">CRM22_011188</name>
</gene>
<dbReference type="AlphaFoldDB" id="A0A4S2KAS5"/>
<comment type="caution">
    <text evidence="1">The sequence shown here is derived from an EMBL/GenBank/DDBJ whole genome shotgun (WGS) entry which is preliminary data.</text>
</comment>
<sequence length="105" mass="11864">MLSNKSWLYGSEASVLTTDVMLSMVMMMNRTTATNERPRCIYEAQLANMLASNPKCHHKYIQFNDEPLGSVGALDTPWIIQQNYGFRRLFAITSKLATQSTTVDP</sequence>
<evidence type="ECO:0000313" key="2">
    <source>
        <dbReference type="Proteomes" id="UP000308267"/>
    </source>
</evidence>
<organism evidence="1 2">
    <name type="scientific">Opisthorchis felineus</name>
    <dbReference type="NCBI Taxonomy" id="147828"/>
    <lineage>
        <taxon>Eukaryota</taxon>
        <taxon>Metazoa</taxon>
        <taxon>Spiralia</taxon>
        <taxon>Lophotrochozoa</taxon>
        <taxon>Platyhelminthes</taxon>
        <taxon>Trematoda</taxon>
        <taxon>Digenea</taxon>
        <taxon>Opisthorchiida</taxon>
        <taxon>Opisthorchiata</taxon>
        <taxon>Opisthorchiidae</taxon>
        <taxon>Opisthorchis</taxon>
    </lineage>
</organism>
<name>A0A4S2KAS5_OPIFE</name>
<dbReference type="Proteomes" id="UP000308267">
    <property type="component" value="Unassembled WGS sequence"/>
</dbReference>
<dbReference type="OrthoDB" id="10595789at2759"/>
<accession>A0A4S2KAS5</accession>
<reference evidence="1 2" key="1">
    <citation type="journal article" date="2019" name="BMC Genomics">
        <title>New insights from Opisthorchis felineus genome: update on genomics of the epidemiologically important liver flukes.</title>
        <authorList>
            <person name="Ershov N.I."/>
            <person name="Mordvinov V.A."/>
            <person name="Prokhortchouk E.B."/>
            <person name="Pakharukova M.Y."/>
            <person name="Gunbin K.V."/>
            <person name="Ustyantsev K."/>
            <person name="Genaev M.A."/>
            <person name="Blinov A.G."/>
            <person name="Mazur A."/>
            <person name="Boulygina E."/>
            <person name="Tsygankova S."/>
            <person name="Khrameeva E."/>
            <person name="Chekanov N."/>
            <person name="Fan G."/>
            <person name="Xiao A."/>
            <person name="Zhang H."/>
            <person name="Xu X."/>
            <person name="Yang H."/>
            <person name="Solovyev V."/>
            <person name="Lee S.M."/>
            <person name="Liu X."/>
            <person name="Afonnikov D.A."/>
            <person name="Skryabin K.G."/>
        </authorList>
    </citation>
    <scope>NUCLEOTIDE SEQUENCE [LARGE SCALE GENOMIC DNA]</scope>
    <source>
        <strain evidence="1">AK-0245</strain>
        <tissue evidence="1">Whole organism</tissue>
    </source>
</reference>